<feature type="region of interest" description="Disordered" evidence="1">
    <location>
        <begin position="1"/>
        <end position="46"/>
    </location>
</feature>
<name>A0AA35SGM6_GEOBA</name>
<feature type="non-terminal residue" evidence="2">
    <location>
        <position position="1"/>
    </location>
</feature>
<sequence>MLTRIRGSIHRSKAALDTPGSGGKRCCDAGTSPHTHSHTLSPETDTQLAGSLETDFRSGAVRILQVSPSIHSRPSCVSTTPPGPSDISPVRS</sequence>
<protein>
    <submittedName>
        <fullName evidence="2">Uncharacterized protein</fullName>
    </submittedName>
</protein>
<dbReference type="Proteomes" id="UP001174909">
    <property type="component" value="Unassembled WGS sequence"/>
</dbReference>
<dbReference type="EMBL" id="CASHTH010002343">
    <property type="protein sequence ID" value="CAI8028547.1"/>
    <property type="molecule type" value="Genomic_DNA"/>
</dbReference>
<evidence type="ECO:0000313" key="3">
    <source>
        <dbReference type="Proteomes" id="UP001174909"/>
    </source>
</evidence>
<dbReference type="AlphaFoldDB" id="A0AA35SGM6"/>
<comment type="caution">
    <text evidence="2">The sequence shown here is derived from an EMBL/GenBank/DDBJ whole genome shotgun (WGS) entry which is preliminary data.</text>
</comment>
<feature type="compositionally biased region" description="Polar residues" evidence="1">
    <location>
        <begin position="32"/>
        <end position="46"/>
    </location>
</feature>
<accession>A0AA35SGM6</accession>
<proteinExistence type="predicted"/>
<evidence type="ECO:0000313" key="2">
    <source>
        <dbReference type="EMBL" id="CAI8028547.1"/>
    </source>
</evidence>
<reference evidence="2" key="1">
    <citation type="submission" date="2023-03" db="EMBL/GenBank/DDBJ databases">
        <authorList>
            <person name="Steffen K."/>
            <person name="Cardenas P."/>
        </authorList>
    </citation>
    <scope>NUCLEOTIDE SEQUENCE</scope>
</reference>
<gene>
    <name evidence="2" type="ORF">GBAR_LOCUS16267</name>
</gene>
<organism evidence="2 3">
    <name type="scientific">Geodia barretti</name>
    <name type="common">Barrett's horny sponge</name>
    <dbReference type="NCBI Taxonomy" id="519541"/>
    <lineage>
        <taxon>Eukaryota</taxon>
        <taxon>Metazoa</taxon>
        <taxon>Porifera</taxon>
        <taxon>Demospongiae</taxon>
        <taxon>Heteroscleromorpha</taxon>
        <taxon>Tetractinellida</taxon>
        <taxon>Astrophorina</taxon>
        <taxon>Geodiidae</taxon>
        <taxon>Geodia</taxon>
    </lineage>
</organism>
<keyword evidence="3" id="KW-1185">Reference proteome</keyword>
<feature type="compositionally biased region" description="Polar residues" evidence="1">
    <location>
        <begin position="67"/>
        <end position="80"/>
    </location>
</feature>
<evidence type="ECO:0000256" key="1">
    <source>
        <dbReference type="SAM" id="MobiDB-lite"/>
    </source>
</evidence>
<feature type="region of interest" description="Disordered" evidence="1">
    <location>
        <begin position="67"/>
        <end position="92"/>
    </location>
</feature>